<dbReference type="EMBL" id="CP036266">
    <property type="protein sequence ID" value="QDT22726.1"/>
    <property type="molecule type" value="Genomic_DNA"/>
</dbReference>
<keyword evidence="2" id="KW-1185">Reference proteome</keyword>
<organism evidence="1 2">
    <name type="scientific">Gimesia chilikensis</name>
    <dbReference type="NCBI Taxonomy" id="2605989"/>
    <lineage>
        <taxon>Bacteria</taxon>
        <taxon>Pseudomonadati</taxon>
        <taxon>Planctomycetota</taxon>
        <taxon>Planctomycetia</taxon>
        <taxon>Planctomycetales</taxon>
        <taxon>Planctomycetaceae</taxon>
        <taxon>Gimesia</taxon>
    </lineage>
</organism>
<accession>A0A517PTM0</accession>
<dbReference type="Proteomes" id="UP000320421">
    <property type="component" value="Chromosome"/>
</dbReference>
<sequence>MGSNCCLVNPAKEEYFEPGYLLGANFFRGFLGDTYTGIVLKHLISDLDGTLDMTGRWVGDPVILASSDSKTMLYDQAVTSFSNISYLAMVDLCGSEKILDQMVTSAQVSGHFLVHFVNAFSLVDPLRFHASIEDRLDENWQMRYLETITQMSWLVKGIDWHRMARK</sequence>
<evidence type="ECO:0000313" key="1">
    <source>
        <dbReference type="EMBL" id="QDT22726.1"/>
    </source>
</evidence>
<name>A0A517PTM0_9PLAN</name>
<proteinExistence type="predicted"/>
<dbReference type="RefSeq" id="WP_145189039.1">
    <property type="nucleotide sequence ID" value="NZ_CP036266.1"/>
</dbReference>
<evidence type="ECO:0000313" key="2">
    <source>
        <dbReference type="Proteomes" id="UP000320421"/>
    </source>
</evidence>
<protein>
    <submittedName>
        <fullName evidence="1">Uncharacterized protein</fullName>
    </submittedName>
</protein>
<gene>
    <name evidence="1" type="ORF">HG66A1_45360</name>
</gene>
<reference evidence="1 2" key="1">
    <citation type="submission" date="2019-02" db="EMBL/GenBank/DDBJ databases">
        <title>Deep-cultivation of Planctomycetes and their phenomic and genomic characterization uncovers novel biology.</title>
        <authorList>
            <person name="Wiegand S."/>
            <person name="Jogler M."/>
            <person name="Boedeker C."/>
            <person name="Pinto D."/>
            <person name="Vollmers J."/>
            <person name="Rivas-Marin E."/>
            <person name="Kohn T."/>
            <person name="Peeters S.H."/>
            <person name="Heuer A."/>
            <person name="Rast P."/>
            <person name="Oberbeckmann S."/>
            <person name="Bunk B."/>
            <person name="Jeske O."/>
            <person name="Meyerdierks A."/>
            <person name="Storesund J.E."/>
            <person name="Kallscheuer N."/>
            <person name="Luecker S."/>
            <person name="Lage O.M."/>
            <person name="Pohl T."/>
            <person name="Merkel B.J."/>
            <person name="Hornburger P."/>
            <person name="Mueller R.-W."/>
            <person name="Bruemmer F."/>
            <person name="Labrenz M."/>
            <person name="Spormann A.M."/>
            <person name="Op den Camp H."/>
            <person name="Overmann J."/>
            <person name="Amann R."/>
            <person name="Jetten M.S.M."/>
            <person name="Mascher T."/>
            <person name="Medema M.H."/>
            <person name="Devos D.P."/>
            <person name="Kaster A.-K."/>
            <person name="Ovreas L."/>
            <person name="Rohde M."/>
            <person name="Galperin M.Y."/>
            <person name="Jogler C."/>
        </authorList>
    </citation>
    <scope>NUCLEOTIDE SEQUENCE [LARGE SCALE GENOMIC DNA]</scope>
    <source>
        <strain evidence="1 2">HG66A1</strain>
    </source>
</reference>
<dbReference type="AlphaFoldDB" id="A0A517PTM0"/>